<keyword evidence="2" id="KW-1185">Reference proteome</keyword>
<dbReference type="AlphaFoldDB" id="A0AAV2JBR6"/>
<organism evidence="1 2">
    <name type="scientific">Knipowitschia caucasica</name>
    <name type="common">Caucasian dwarf goby</name>
    <name type="synonym">Pomatoschistus caucasicus</name>
    <dbReference type="NCBI Taxonomy" id="637954"/>
    <lineage>
        <taxon>Eukaryota</taxon>
        <taxon>Metazoa</taxon>
        <taxon>Chordata</taxon>
        <taxon>Craniata</taxon>
        <taxon>Vertebrata</taxon>
        <taxon>Euteleostomi</taxon>
        <taxon>Actinopterygii</taxon>
        <taxon>Neopterygii</taxon>
        <taxon>Teleostei</taxon>
        <taxon>Neoteleostei</taxon>
        <taxon>Acanthomorphata</taxon>
        <taxon>Gobiaria</taxon>
        <taxon>Gobiiformes</taxon>
        <taxon>Gobioidei</taxon>
        <taxon>Gobiidae</taxon>
        <taxon>Gobiinae</taxon>
        <taxon>Knipowitschia</taxon>
    </lineage>
</organism>
<reference evidence="1 2" key="1">
    <citation type="submission" date="2024-04" db="EMBL/GenBank/DDBJ databases">
        <authorList>
            <person name="Waldvogel A.-M."/>
            <person name="Schoenle A."/>
        </authorList>
    </citation>
    <scope>NUCLEOTIDE SEQUENCE [LARGE SCALE GENOMIC DNA]</scope>
</reference>
<protein>
    <recommendedName>
        <fullName evidence="3">Immunoglobulin V-set domain-containing protein</fullName>
    </recommendedName>
</protein>
<dbReference type="Proteomes" id="UP001497482">
    <property type="component" value="Chromosome 11"/>
</dbReference>
<name>A0AAV2JBR6_KNICA</name>
<dbReference type="InterPro" id="IPR036179">
    <property type="entry name" value="Ig-like_dom_sf"/>
</dbReference>
<dbReference type="Gene3D" id="2.60.40.10">
    <property type="entry name" value="Immunoglobulins"/>
    <property type="match status" value="1"/>
</dbReference>
<dbReference type="EMBL" id="OZ035833">
    <property type="protein sequence ID" value="CAL1574248.1"/>
    <property type="molecule type" value="Genomic_DNA"/>
</dbReference>
<proteinExistence type="predicted"/>
<accession>A0AAV2JBR6</accession>
<dbReference type="InterPro" id="IPR013783">
    <property type="entry name" value="Ig-like_fold"/>
</dbReference>
<evidence type="ECO:0000313" key="2">
    <source>
        <dbReference type="Proteomes" id="UP001497482"/>
    </source>
</evidence>
<evidence type="ECO:0008006" key="3">
    <source>
        <dbReference type="Google" id="ProtNLM"/>
    </source>
</evidence>
<sequence length="160" mass="17631">MFDQRGIFYSTFKNNPRFSLTPDFHLILSYLRVPDTATYYCASSQHYELNFANGTNGIVKGTGLNTGRSKDLEAAAVSQVLYCSVRTESCLGSRGVLWFKQFEESMMGVIYGACASNKENPNTCLFDLSVQYVSSEQTGAADCAAVTCGHQLIGNRTKMI</sequence>
<evidence type="ECO:0000313" key="1">
    <source>
        <dbReference type="EMBL" id="CAL1574248.1"/>
    </source>
</evidence>
<dbReference type="SUPFAM" id="SSF48726">
    <property type="entry name" value="Immunoglobulin"/>
    <property type="match status" value="1"/>
</dbReference>
<gene>
    <name evidence="1" type="ORF">KC01_LOCUS5992</name>
</gene>